<accession>A0A9P5TMC7</accession>
<evidence type="ECO:0000313" key="2">
    <source>
        <dbReference type="Proteomes" id="UP000724874"/>
    </source>
</evidence>
<name>A0A9P5TMC7_GYMJU</name>
<keyword evidence="2" id="KW-1185">Reference proteome</keyword>
<evidence type="ECO:0000313" key="1">
    <source>
        <dbReference type="EMBL" id="KAF8893732.1"/>
    </source>
</evidence>
<reference evidence="1" key="1">
    <citation type="submission" date="2020-11" db="EMBL/GenBank/DDBJ databases">
        <authorList>
            <consortium name="DOE Joint Genome Institute"/>
            <person name="Ahrendt S."/>
            <person name="Riley R."/>
            <person name="Andreopoulos W."/>
            <person name="LaButti K."/>
            <person name="Pangilinan J."/>
            <person name="Ruiz-duenas F.J."/>
            <person name="Barrasa J.M."/>
            <person name="Sanchez-Garcia M."/>
            <person name="Camarero S."/>
            <person name="Miyauchi S."/>
            <person name="Serrano A."/>
            <person name="Linde D."/>
            <person name="Babiker R."/>
            <person name="Drula E."/>
            <person name="Ayuso-Fernandez I."/>
            <person name="Pacheco R."/>
            <person name="Padilla G."/>
            <person name="Ferreira P."/>
            <person name="Barriuso J."/>
            <person name="Kellner H."/>
            <person name="Castanera R."/>
            <person name="Alfaro M."/>
            <person name="Ramirez L."/>
            <person name="Pisabarro A.G."/>
            <person name="Kuo A."/>
            <person name="Tritt A."/>
            <person name="Lipzen A."/>
            <person name="He G."/>
            <person name="Yan M."/>
            <person name="Ng V."/>
            <person name="Cullen D."/>
            <person name="Martin F."/>
            <person name="Rosso M.-N."/>
            <person name="Henrissat B."/>
            <person name="Hibbett D."/>
            <person name="Martinez A.T."/>
            <person name="Grigoriev I.V."/>
        </authorList>
    </citation>
    <scope>NUCLEOTIDE SEQUENCE</scope>
    <source>
        <strain evidence="1">AH 44721</strain>
    </source>
</reference>
<dbReference type="AlphaFoldDB" id="A0A9P5TMC7"/>
<dbReference type="Proteomes" id="UP000724874">
    <property type="component" value="Unassembled WGS sequence"/>
</dbReference>
<protein>
    <submittedName>
        <fullName evidence="1">Uncharacterized protein</fullName>
    </submittedName>
</protein>
<sequence length="268" mass="30408">MDVIQNYCGRFLEPCPIYTVSDLKLRLGEKVAMVQAPIVKVPEALLGMEIVINIPSSKTGMPICIPSSLFNYVRSWDLSYITTLQFQFFGLSKQSSLIKNDFIAFFLACPSVQVLIADCQAVNLLYEITTSEQLRNSGATRFFPILHTLKLHVWDISTRPYQVTNLGWILGFLDQRCEMEMAVHLLDLSNCQERPGTSGGTGEYWDRYLKMNVRRNMIIHAAKTICPKDYCVRTCHSCGVASVLDAQSGDFTRMLRRTNAKKSLKRLM</sequence>
<dbReference type="EMBL" id="JADNYJ010000066">
    <property type="protein sequence ID" value="KAF8893732.1"/>
    <property type="molecule type" value="Genomic_DNA"/>
</dbReference>
<proteinExistence type="predicted"/>
<comment type="caution">
    <text evidence="1">The sequence shown here is derived from an EMBL/GenBank/DDBJ whole genome shotgun (WGS) entry which is preliminary data.</text>
</comment>
<organism evidence="1 2">
    <name type="scientific">Gymnopilus junonius</name>
    <name type="common">Spectacular rustgill mushroom</name>
    <name type="synonym">Gymnopilus spectabilis subsp. junonius</name>
    <dbReference type="NCBI Taxonomy" id="109634"/>
    <lineage>
        <taxon>Eukaryota</taxon>
        <taxon>Fungi</taxon>
        <taxon>Dikarya</taxon>
        <taxon>Basidiomycota</taxon>
        <taxon>Agaricomycotina</taxon>
        <taxon>Agaricomycetes</taxon>
        <taxon>Agaricomycetidae</taxon>
        <taxon>Agaricales</taxon>
        <taxon>Agaricineae</taxon>
        <taxon>Hymenogastraceae</taxon>
        <taxon>Gymnopilus</taxon>
    </lineage>
</organism>
<gene>
    <name evidence="1" type="ORF">CPB84DRAFT_1313704</name>
</gene>